<dbReference type="InterPro" id="IPR058441">
    <property type="entry name" value="DUF8128"/>
</dbReference>
<organism evidence="5 6">
    <name type="scientific">candidate division CPR3 bacterium GW2011_GWF2_35_18</name>
    <dbReference type="NCBI Taxonomy" id="1618350"/>
    <lineage>
        <taxon>Bacteria</taxon>
        <taxon>Bacteria division CPR3</taxon>
    </lineage>
</organism>
<sequence length="905" mass="102066">MSILEINNFILHNQAGVFIALGLISIFLFIVIKRIKGSKAMNSITIEDGVLLAIEVPRFNEKGALAAEQMFASLHGLLKYTPGIQEHISFEITSSAKGIKFYVFLPSYFHKFVESQIYAQYPSAEIKVIEDYSQMDVSSYQFVGSDITMSREYFFPIKTFRDFEVDPLAAITGAFEKLEDPNGQVWFQILIRPIPDDWQDPGHAYVSAVREGNFDEKSALGKFVETFTKEIGYIITGIIGYLFRPDAEIGGDSATAAAKQQVRLSAGQDIALKAIENKLTKLGFEAAVRVITFAEDEEKSQKQLSSAIASLKQFSTANLNSFERSPIVTPNQILLQRYRERYFPTERDSSFVLNIEELASVFHLPSESVETPNIAWVDAKRGEPPLTLPLTDCTYIGKTIFRDTESVFGIKTEDRRQHMYVIGKTGTGKSTLMKNMIINDMKSGRGVGVLDPHGDLIEELLQYVPLERINDVVIFDPSDANYPVSMNMLELFDPSQKDLYASGLLDVFKKYFGYSWGPRLEHILRNCILTLLEIPNSTLLGITRILIDKNYESYIVDQVKDPVVKAFWQEEFANIRGNQRLFSEAIQPIQNKVGQFLSAATVRNIVGQAKSSIEIDDIINTGKIFFVNLSKGKIGADNSSLLGAMIISRLQFAAMARVKIPESERRDFYVYADEFQNFATESFSNVLSEARKYRLSLILAHQYIDQLPEEVREAVFGNVGTIVAFTIGSKDARFLEKEFAPTFEESDLVNLQRHYIYIKMMIDGMTSNPFSAVTLAPQGEITNKKEEIIALSRQKFSRELETVENRVRKWTETKFKKGMKLVIKDKPGQNKEKLSTIDDIEEYELPKGSEAEAPKTENMNITSESEKIPPISEINNPIISDKAVTIDKDCGPIPINIPKPNEEKS</sequence>
<dbReference type="InterPro" id="IPR027417">
    <property type="entry name" value="P-loop_NTPase"/>
</dbReference>
<dbReference type="Gene3D" id="3.40.50.300">
    <property type="entry name" value="P-loop containing nucleotide triphosphate hydrolases"/>
    <property type="match status" value="2"/>
</dbReference>
<dbReference type="InterPro" id="IPR051162">
    <property type="entry name" value="T4SS_component"/>
</dbReference>
<dbReference type="CDD" id="cd01127">
    <property type="entry name" value="TrwB_TraG_TraD_VirD4"/>
    <property type="match status" value="1"/>
</dbReference>
<dbReference type="PANTHER" id="PTHR30121:SF11">
    <property type="entry name" value="AAA+ ATPASE DOMAIN-CONTAINING PROTEIN"/>
    <property type="match status" value="1"/>
</dbReference>
<feature type="region of interest" description="Disordered" evidence="1">
    <location>
        <begin position="845"/>
        <end position="874"/>
    </location>
</feature>
<dbReference type="Pfam" id="PF10412">
    <property type="entry name" value="TrwB_AAD_bind"/>
    <property type="match status" value="1"/>
</dbReference>
<gene>
    <name evidence="5" type="ORF">UR67_C0002G0041</name>
</gene>
<keyword evidence="2" id="KW-1133">Transmembrane helix</keyword>
<evidence type="ECO:0000259" key="3">
    <source>
        <dbReference type="Pfam" id="PF10412"/>
    </source>
</evidence>
<dbReference type="PATRIC" id="fig|1618350.3.peg.346"/>
<dbReference type="PANTHER" id="PTHR30121">
    <property type="entry name" value="UNCHARACTERIZED PROTEIN YJGR-RELATED"/>
    <property type="match status" value="1"/>
</dbReference>
<dbReference type="EMBL" id="LBQB01000002">
    <property type="protein sequence ID" value="KKP69921.1"/>
    <property type="molecule type" value="Genomic_DNA"/>
</dbReference>
<protein>
    <submittedName>
        <fullName evidence="5">Uncharacterized protein</fullName>
    </submittedName>
</protein>
<evidence type="ECO:0000313" key="5">
    <source>
        <dbReference type="EMBL" id="KKP69921.1"/>
    </source>
</evidence>
<proteinExistence type="predicted"/>
<dbReference type="Pfam" id="PF26449">
    <property type="entry name" value="DUF8128"/>
    <property type="match status" value="1"/>
</dbReference>
<dbReference type="AlphaFoldDB" id="A0A0G0C1G9"/>
<evidence type="ECO:0000313" key="6">
    <source>
        <dbReference type="Proteomes" id="UP000034581"/>
    </source>
</evidence>
<keyword evidence="2" id="KW-0472">Membrane</keyword>
<reference evidence="5 6" key="1">
    <citation type="journal article" date="2015" name="Nature">
        <title>rRNA introns, odd ribosomes, and small enigmatic genomes across a large radiation of phyla.</title>
        <authorList>
            <person name="Brown C.T."/>
            <person name="Hug L.A."/>
            <person name="Thomas B.C."/>
            <person name="Sharon I."/>
            <person name="Castelle C.J."/>
            <person name="Singh A."/>
            <person name="Wilkins M.J."/>
            <person name="Williams K.H."/>
            <person name="Banfield J.F."/>
        </authorList>
    </citation>
    <scope>NUCLEOTIDE SEQUENCE [LARGE SCALE GENOMIC DNA]</scope>
</reference>
<evidence type="ECO:0000259" key="4">
    <source>
        <dbReference type="Pfam" id="PF26449"/>
    </source>
</evidence>
<evidence type="ECO:0000256" key="1">
    <source>
        <dbReference type="SAM" id="MobiDB-lite"/>
    </source>
</evidence>
<feature type="domain" description="Type IV secretion system coupling protein TraD DNA-binding" evidence="3">
    <location>
        <begin position="412"/>
        <end position="718"/>
    </location>
</feature>
<dbReference type="Proteomes" id="UP000034581">
    <property type="component" value="Unassembled WGS sequence"/>
</dbReference>
<dbReference type="SUPFAM" id="SSF52540">
    <property type="entry name" value="P-loop containing nucleoside triphosphate hydrolases"/>
    <property type="match status" value="1"/>
</dbReference>
<dbReference type="InterPro" id="IPR019476">
    <property type="entry name" value="T4SS_TraD_DNA-bd"/>
</dbReference>
<comment type="caution">
    <text evidence="5">The sequence shown here is derived from an EMBL/GenBank/DDBJ whole genome shotgun (WGS) entry which is preliminary data.</text>
</comment>
<feature type="compositionally biased region" description="Basic and acidic residues" evidence="1">
    <location>
        <begin position="845"/>
        <end position="855"/>
    </location>
</feature>
<accession>A0A0G0C1G9</accession>
<feature type="transmembrane region" description="Helical" evidence="2">
    <location>
        <begin position="15"/>
        <end position="32"/>
    </location>
</feature>
<dbReference type="STRING" id="1618350.UR67_C0002G0041"/>
<keyword evidence="2" id="KW-0812">Transmembrane</keyword>
<evidence type="ECO:0000256" key="2">
    <source>
        <dbReference type="SAM" id="Phobius"/>
    </source>
</evidence>
<name>A0A0G0C1G9_UNCC3</name>
<feature type="domain" description="DUF8128" evidence="4">
    <location>
        <begin position="57"/>
        <end position="376"/>
    </location>
</feature>